<dbReference type="GO" id="GO:0005524">
    <property type="term" value="F:ATP binding"/>
    <property type="evidence" value="ECO:0007669"/>
    <property type="project" value="UniProtKB-KW"/>
</dbReference>
<dbReference type="Gene3D" id="3.30.230.10">
    <property type="match status" value="1"/>
</dbReference>
<organism evidence="14 15">
    <name type="scientific">Proteobacteria bacterium 228</name>
    <dbReference type="NCBI Taxonomy" id="2083153"/>
    <lineage>
        <taxon>Bacteria</taxon>
        <taxon>Pseudomonadati</taxon>
        <taxon>Pseudomonadota</taxon>
    </lineage>
</organism>
<keyword evidence="8 14" id="KW-0418">Kinase</keyword>
<dbReference type="SUPFAM" id="SSF54211">
    <property type="entry name" value="Ribosomal protein S5 domain 2-like"/>
    <property type="match status" value="1"/>
</dbReference>
<reference evidence="14 15" key="1">
    <citation type="submission" date="2018-02" db="EMBL/GenBank/DDBJ databases">
        <title>novel marine gammaproteobacteria from coastal saline agro ecosystem.</title>
        <authorList>
            <person name="Krishnan R."/>
            <person name="Ramesh Kumar N."/>
        </authorList>
    </citation>
    <scope>NUCLEOTIDE SEQUENCE [LARGE SCALE GENOMIC DNA]</scope>
    <source>
        <strain evidence="14 15">228</strain>
    </source>
</reference>
<gene>
    <name evidence="14" type="ORF">C4K68_00915</name>
</gene>
<dbReference type="EC" id="2.7.1.36" evidence="3"/>
<evidence type="ECO:0000256" key="12">
    <source>
        <dbReference type="ARBA" id="ARBA00029438"/>
    </source>
</evidence>
<dbReference type="UniPathway" id="UPA00057">
    <property type="reaction ID" value="UER00098"/>
</dbReference>
<accession>A0A2S5KX65</accession>
<dbReference type="PANTHER" id="PTHR43290:SF2">
    <property type="entry name" value="MEVALONATE KINASE"/>
    <property type="match status" value="1"/>
</dbReference>
<dbReference type="InterPro" id="IPR020568">
    <property type="entry name" value="Ribosomal_Su5_D2-typ_SF"/>
</dbReference>
<dbReference type="InterPro" id="IPR036554">
    <property type="entry name" value="GHMP_kinase_C_sf"/>
</dbReference>
<dbReference type="PRINTS" id="PR00959">
    <property type="entry name" value="MEVGALKINASE"/>
</dbReference>
<keyword evidence="4" id="KW-0963">Cytoplasm</keyword>
<evidence type="ECO:0000313" key="14">
    <source>
        <dbReference type="EMBL" id="PPC79298.1"/>
    </source>
</evidence>
<comment type="pathway">
    <text evidence="12">Isoprenoid biosynthesis; isopentenyl diphosphate biosynthesis via mevalonate pathway; isopentenyl diphosphate from (R)-mevalonate: step 1/3.</text>
</comment>
<feature type="domain" description="GHMP kinase N-terminal" evidence="13">
    <location>
        <begin position="95"/>
        <end position="178"/>
    </location>
</feature>
<evidence type="ECO:0000256" key="3">
    <source>
        <dbReference type="ARBA" id="ARBA00012103"/>
    </source>
</evidence>
<evidence type="ECO:0000256" key="7">
    <source>
        <dbReference type="ARBA" id="ARBA00022741"/>
    </source>
</evidence>
<dbReference type="PROSITE" id="PS00627">
    <property type="entry name" value="GHMP_KINASES_ATP"/>
    <property type="match status" value="1"/>
</dbReference>
<evidence type="ECO:0000256" key="10">
    <source>
        <dbReference type="ARBA" id="ARBA00022842"/>
    </source>
</evidence>
<keyword evidence="6" id="KW-0808">Transferase</keyword>
<sequence>MIQASAPAKVIVSGDHSAVYGAPALVAAVSPRARVRLAKVDSPVVRLHADGETTELTVAETLELQEELDELHDAFMEGEIRVDEIMESGRELFFYTMAQWLQPDARSGVELWLESDIPVSSGLGSSAATIAAACKAAGEFFGEPFEDNDALIALVKFIERLQHGRGSAMDASAVVTGGVIRLIDGKVMPSAPLDADWWVVFTGKAACSTGECVARVRERFATSPVWQDFAEVTRSMTAALAEQNEAYLQAAIRENHRLLVKIGVVPKLIDGFIAEIEALGGAAKVCGAGSIRGDNAGVVLVRGVNPTELAARHGFKCTTITGEHDGVRLE</sequence>
<dbReference type="InterPro" id="IPR006203">
    <property type="entry name" value="GHMP_knse_ATP-bd_CS"/>
</dbReference>
<evidence type="ECO:0000259" key="13">
    <source>
        <dbReference type="Pfam" id="PF00288"/>
    </source>
</evidence>
<keyword evidence="9" id="KW-0067">ATP-binding</keyword>
<proteinExistence type="inferred from homology"/>
<keyword evidence="5" id="KW-0444">Lipid biosynthesis</keyword>
<evidence type="ECO:0000256" key="8">
    <source>
        <dbReference type="ARBA" id="ARBA00022777"/>
    </source>
</evidence>
<dbReference type="Gene3D" id="3.30.70.890">
    <property type="entry name" value="GHMP kinase, C-terminal domain"/>
    <property type="match status" value="1"/>
</dbReference>
<dbReference type="PANTHER" id="PTHR43290">
    <property type="entry name" value="MEVALONATE KINASE"/>
    <property type="match status" value="1"/>
</dbReference>
<evidence type="ECO:0000256" key="9">
    <source>
        <dbReference type="ARBA" id="ARBA00022840"/>
    </source>
</evidence>
<dbReference type="InterPro" id="IPR006204">
    <property type="entry name" value="GHMP_kinase_N_dom"/>
</dbReference>
<dbReference type="GO" id="GO:0019287">
    <property type="term" value="P:isopentenyl diphosphate biosynthetic process, mevalonate pathway"/>
    <property type="evidence" value="ECO:0007669"/>
    <property type="project" value="UniProtKB-UniPathway"/>
</dbReference>
<keyword evidence="7" id="KW-0547">Nucleotide-binding</keyword>
<evidence type="ECO:0000256" key="5">
    <source>
        <dbReference type="ARBA" id="ARBA00022516"/>
    </source>
</evidence>
<keyword evidence="11" id="KW-0443">Lipid metabolism</keyword>
<evidence type="ECO:0000256" key="11">
    <source>
        <dbReference type="ARBA" id="ARBA00023098"/>
    </source>
</evidence>
<keyword evidence="10" id="KW-0460">Magnesium</keyword>
<dbReference type="SUPFAM" id="SSF55060">
    <property type="entry name" value="GHMP Kinase, C-terminal domain"/>
    <property type="match status" value="1"/>
</dbReference>
<dbReference type="Pfam" id="PF00288">
    <property type="entry name" value="GHMP_kinases_N"/>
    <property type="match status" value="1"/>
</dbReference>
<dbReference type="OrthoDB" id="9764892at2"/>
<name>A0A2S5KX65_9PROT</name>
<protein>
    <recommendedName>
        <fullName evidence="3">mevalonate kinase</fullName>
        <ecNumber evidence="3">2.7.1.36</ecNumber>
    </recommendedName>
</protein>
<dbReference type="GO" id="GO:0004496">
    <property type="term" value="F:mevalonate kinase activity"/>
    <property type="evidence" value="ECO:0007669"/>
    <property type="project" value="UniProtKB-EC"/>
</dbReference>
<comment type="subcellular location">
    <subcellularLocation>
        <location evidence="1">Cytoplasm</location>
    </subcellularLocation>
</comment>
<dbReference type="Proteomes" id="UP000238196">
    <property type="component" value="Unassembled WGS sequence"/>
</dbReference>
<evidence type="ECO:0000256" key="6">
    <source>
        <dbReference type="ARBA" id="ARBA00022679"/>
    </source>
</evidence>
<dbReference type="EMBL" id="PRLP01000003">
    <property type="protein sequence ID" value="PPC79298.1"/>
    <property type="molecule type" value="Genomic_DNA"/>
</dbReference>
<evidence type="ECO:0000313" key="15">
    <source>
        <dbReference type="Proteomes" id="UP000238196"/>
    </source>
</evidence>
<dbReference type="InterPro" id="IPR014721">
    <property type="entry name" value="Ribsml_uS5_D2-typ_fold_subgr"/>
</dbReference>
<comment type="caution">
    <text evidence="14">The sequence shown here is derived from an EMBL/GenBank/DDBJ whole genome shotgun (WGS) entry which is preliminary data.</text>
</comment>
<evidence type="ECO:0000256" key="1">
    <source>
        <dbReference type="ARBA" id="ARBA00004496"/>
    </source>
</evidence>
<dbReference type="AlphaFoldDB" id="A0A2S5KX65"/>
<evidence type="ECO:0000256" key="4">
    <source>
        <dbReference type="ARBA" id="ARBA00022490"/>
    </source>
</evidence>
<comment type="similarity">
    <text evidence="2">Belongs to the GHMP kinase family. Mevalonate kinase subfamily.</text>
</comment>
<dbReference type="GO" id="GO:0005829">
    <property type="term" value="C:cytosol"/>
    <property type="evidence" value="ECO:0007669"/>
    <property type="project" value="TreeGrafter"/>
</dbReference>
<evidence type="ECO:0000256" key="2">
    <source>
        <dbReference type="ARBA" id="ARBA00006495"/>
    </source>
</evidence>
<dbReference type="InterPro" id="IPR006205">
    <property type="entry name" value="Mev_gal_kin"/>
</dbReference>